<reference evidence="1" key="1">
    <citation type="journal article" date="2021" name="Nat. Commun.">
        <title>Genetic determinants of endophytism in the Arabidopsis root mycobiome.</title>
        <authorList>
            <person name="Mesny F."/>
            <person name="Miyauchi S."/>
            <person name="Thiergart T."/>
            <person name="Pickel B."/>
            <person name="Atanasova L."/>
            <person name="Karlsson M."/>
            <person name="Huettel B."/>
            <person name="Barry K.W."/>
            <person name="Haridas S."/>
            <person name="Chen C."/>
            <person name="Bauer D."/>
            <person name="Andreopoulos W."/>
            <person name="Pangilinan J."/>
            <person name="LaButti K."/>
            <person name="Riley R."/>
            <person name="Lipzen A."/>
            <person name="Clum A."/>
            <person name="Drula E."/>
            <person name="Henrissat B."/>
            <person name="Kohler A."/>
            <person name="Grigoriev I.V."/>
            <person name="Martin F.M."/>
            <person name="Hacquard S."/>
        </authorList>
    </citation>
    <scope>NUCLEOTIDE SEQUENCE</scope>
    <source>
        <strain evidence="1">FSSC 5 MPI-SDFR-AT-0091</strain>
    </source>
</reference>
<dbReference type="OrthoDB" id="5106024at2759"/>
<dbReference type="AlphaFoldDB" id="A0A9P9KPN0"/>
<proteinExistence type="predicted"/>
<name>A0A9P9KPN0_FUSSL</name>
<organism evidence="1 2">
    <name type="scientific">Fusarium solani</name>
    <name type="common">Filamentous fungus</name>
    <dbReference type="NCBI Taxonomy" id="169388"/>
    <lineage>
        <taxon>Eukaryota</taxon>
        <taxon>Fungi</taxon>
        <taxon>Dikarya</taxon>
        <taxon>Ascomycota</taxon>
        <taxon>Pezizomycotina</taxon>
        <taxon>Sordariomycetes</taxon>
        <taxon>Hypocreomycetidae</taxon>
        <taxon>Hypocreales</taxon>
        <taxon>Nectriaceae</taxon>
        <taxon>Fusarium</taxon>
        <taxon>Fusarium solani species complex</taxon>
    </lineage>
</organism>
<evidence type="ECO:0000313" key="2">
    <source>
        <dbReference type="Proteomes" id="UP000736672"/>
    </source>
</evidence>
<gene>
    <name evidence="1" type="ORF">B0J15DRAFT_464435</name>
</gene>
<comment type="caution">
    <text evidence="1">The sequence shown here is derived from an EMBL/GenBank/DDBJ whole genome shotgun (WGS) entry which is preliminary data.</text>
</comment>
<keyword evidence="2" id="KW-1185">Reference proteome</keyword>
<protein>
    <submittedName>
        <fullName evidence="1">Uncharacterized protein</fullName>
    </submittedName>
</protein>
<dbReference type="Proteomes" id="UP000736672">
    <property type="component" value="Unassembled WGS sequence"/>
</dbReference>
<dbReference type="EMBL" id="JAGTJS010000007">
    <property type="protein sequence ID" value="KAH7264554.1"/>
    <property type="molecule type" value="Genomic_DNA"/>
</dbReference>
<sequence>MPRTGRYTRPATRPRAFGNVIRAMRREQRRALVDSIVATVRQMLAEWYAHDDEGRLAEPPSITDEDLLEEYLRGHRRGLRLGLRRGQERAYREGMAMGFAYGLRQGQQEAYDAGFEDGLASQE</sequence>
<accession>A0A9P9KPN0</accession>
<evidence type="ECO:0000313" key="1">
    <source>
        <dbReference type="EMBL" id="KAH7264554.1"/>
    </source>
</evidence>